<protein>
    <submittedName>
        <fullName evidence="8">Fructose import ATP-binding protein FrcA</fullName>
    </submittedName>
</protein>
<evidence type="ECO:0000256" key="3">
    <source>
        <dbReference type="ARBA" id="ARBA00022597"/>
    </source>
</evidence>
<keyword evidence="2" id="KW-0472">Membrane</keyword>
<dbReference type="PANTHER" id="PTHR43790">
    <property type="entry name" value="CARBOHYDRATE TRANSPORT ATP-BINDING PROTEIN MG119-RELATED"/>
    <property type="match status" value="1"/>
</dbReference>
<keyword evidence="9" id="KW-1185">Reference proteome</keyword>
<dbReference type="SMART" id="SM00382">
    <property type="entry name" value="AAA"/>
    <property type="match status" value="1"/>
</dbReference>
<keyword evidence="1" id="KW-1003">Cell membrane</keyword>
<dbReference type="InterPro" id="IPR003439">
    <property type="entry name" value="ABC_transporter-like_ATP-bd"/>
</dbReference>
<dbReference type="EMBL" id="CAJHCP010000009">
    <property type="protein sequence ID" value="CAD6546359.1"/>
    <property type="molecule type" value="Genomic_DNA"/>
</dbReference>
<dbReference type="PROSITE" id="PS50893">
    <property type="entry name" value="ABC_TRANSPORTER_2"/>
    <property type="match status" value="1"/>
</dbReference>
<evidence type="ECO:0000256" key="2">
    <source>
        <dbReference type="ARBA" id="ARBA00022519"/>
    </source>
</evidence>
<evidence type="ECO:0000313" key="9">
    <source>
        <dbReference type="Proteomes" id="UP000598032"/>
    </source>
</evidence>
<feature type="domain" description="ABC transporter" evidence="7">
    <location>
        <begin position="29"/>
        <end position="262"/>
    </location>
</feature>
<keyword evidence="4" id="KW-0677">Repeat</keyword>
<dbReference type="CDD" id="cd03216">
    <property type="entry name" value="ABC_Carb_Monos_I"/>
    <property type="match status" value="1"/>
</dbReference>
<evidence type="ECO:0000256" key="4">
    <source>
        <dbReference type="ARBA" id="ARBA00022737"/>
    </source>
</evidence>
<dbReference type="Proteomes" id="UP000598032">
    <property type="component" value="Unassembled WGS sequence"/>
</dbReference>
<dbReference type="InterPro" id="IPR027417">
    <property type="entry name" value="P-loop_NTPase"/>
</dbReference>
<comment type="caution">
    <text evidence="8">The sequence shown here is derived from an EMBL/GenBank/DDBJ whole genome shotgun (WGS) entry which is preliminary data.</text>
</comment>
<evidence type="ECO:0000256" key="6">
    <source>
        <dbReference type="ARBA" id="ARBA00022840"/>
    </source>
</evidence>
<dbReference type="Pfam" id="PF00005">
    <property type="entry name" value="ABC_tran"/>
    <property type="match status" value="1"/>
</dbReference>
<gene>
    <name evidence="8" type="primary">frcA_2</name>
    <name evidence="8" type="ORF">LMG28140_04323</name>
</gene>
<dbReference type="InterPro" id="IPR003593">
    <property type="entry name" value="AAA+_ATPase"/>
</dbReference>
<dbReference type="Gene3D" id="3.40.50.300">
    <property type="entry name" value="P-loop containing nucleotide triphosphate hydrolases"/>
    <property type="match status" value="1"/>
</dbReference>
<keyword evidence="6 8" id="KW-0067">ATP-binding</keyword>
<name>A0ABN7I2D6_9BURK</name>
<accession>A0ABN7I2D6</accession>
<keyword evidence="3" id="KW-0813">Transport</keyword>
<reference evidence="8 9" key="1">
    <citation type="submission" date="2020-10" db="EMBL/GenBank/DDBJ databases">
        <authorList>
            <person name="Peeters C."/>
        </authorList>
    </citation>
    <scope>NUCLEOTIDE SEQUENCE [LARGE SCALE GENOMIC DNA]</scope>
    <source>
        <strain evidence="8 9">LMG 28140</strain>
    </source>
</reference>
<proteinExistence type="predicted"/>
<evidence type="ECO:0000256" key="1">
    <source>
        <dbReference type="ARBA" id="ARBA00022475"/>
    </source>
</evidence>
<dbReference type="GO" id="GO:0005524">
    <property type="term" value="F:ATP binding"/>
    <property type="evidence" value="ECO:0007669"/>
    <property type="project" value="UniProtKB-KW"/>
</dbReference>
<dbReference type="RefSeq" id="WP_201644296.1">
    <property type="nucleotide sequence ID" value="NZ_CAJHCP010000009.1"/>
</dbReference>
<dbReference type="PANTHER" id="PTHR43790:SF8">
    <property type="entry name" value="SUGAR ABC TRANSPORTER ATP-BINDING PROTEIN"/>
    <property type="match status" value="1"/>
</dbReference>
<evidence type="ECO:0000259" key="7">
    <source>
        <dbReference type="PROSITE" id="PS50893"/>
    </source>
</evidence>
<keyword evidence="5" id="KW-0547">Nucleotide-binding</keyword>
<organism evidence="8 9">
    <name type="scientific">Paraburkholderia metrosideri</name>
    <dbReference type="NCBI Taxonomy" id="580937"/>
    <lineage>
        <taxon>Bacteria</taxon>
        <taxon>Pseudomonadati</taxon>
        <taxon>Pseudomonadota</taxon>
        <taxon>Betaproteobacteria</taxon>
        <taxon>Burkholderiales</taxon>
        <taxon>Burkholderiaceae</taxon>
        <taxon>Paraburkholderia</taxon>
    </lineage>
</organism>
<dbReference type="InterPro" id="IPR050107">
    <property type="entry name" value="ABC_carbohydrate_import_ATPase"/>
</dbReference>
<keyword evidence="2" id="KW-0997">Cell inner membrane</keyword>
<dbReference type="SUPFAM" id="SSF52540">
    <property type="entry name" value="P-loop containing nucleoside triphosphate hydrolases"/>
    <property type="match status" value="1"/>
</dbReference>
<keyword evidence="3" id="KW-0762">Sugar transport</keyword>
<sequence length="266" mass="29064">MNTMSTDARDLLSYPPESVDASRATAPLMAVRNLHKWYSGVHALNGVSLEFKRGEVVGLLGDNGAGKSTLIKILSGVHRPDDGEILFQGQPVRIKSPKAAMHLGIETIHQHNSLVPNLSIARNLFIGREPLLFSLFGIGPMDHRRMRSEAVKAIADVDLHLRSAEALLGELSGGQRQGVAIARAMHFKSKLLILDEPTNHLSVKETQKVIGFVRGLSEQGITGVFISHNLQHVFHSCDRIVAMARGEVVLDRPVGQTSIEEVTELL</sequence>
<evidence type="ECO:0000313" key="8">
    <source>
        <dbReference type="EMBL" id="CAD6546359.1"/>
    </source>
</evidence>
<evidence type="ECO:0000256" key="5">
    <source>
        <dbReference type="ARBA" id="ARBA00022741"/>
    </source>
</evidence>